<dbReference type="EMBL" id="JBINXB010000003">
    <property type="protein sequence ID" value="MFH6565080.1"/>
    <property type="molecule type" value="Genomic_DNA"/>
</dbReference>
<evidence type="ECO:0000256" key="1">
    <source>
        <dbReference type="SAM" id="SignalP"/>
    </source>
</evidence>
<feature type="domain" description="Bacterial EndoU nuclease" evidence="2">
    <location>
        <begin position="55"/>
        <end position="217"/>
    </location>
</feature>
<keyword evidence="4" id="KW-1185">Reference proteome</keyword>
<dbReference type="InterPro" id="IPR029501">
    <property type="entry name" value="EndoU_bac"/>
</dbReference>
<accession>A0ABW7LTQ7</accession>
<organism evidence="3 4">
    <name type="scientific">Pseudomonas kulmbachensis</name>
    <dbReference type="NCBI Taxonomy" id="3043408"/>
    <lineage>
        <taxon>Bacteria</taxon>
        <taxon>Pseudomonadati</taxon>
        <taxon>Pseudomonadota</taxon>
        <taxon>Gammaproteobacteria</taxon>
        <taxon>Pseudomonadales</taxon>
        <taxon>Pseudomonadaceae</taxon>
        <taxon>Pseudomonas</taxon>
    </lineage>
</organism>
<dbReference type="Proteomes" id="UP001609821">
    <property type="component" value="Unassembled WGS sequence"/>
</dbReference>
<proteinExistence type="predicted"/>
<reference evidence="3 4" key="1">
    <citation type="submission" date="2024-10" db="EMBL/GenBank/DDBJ databases">
        <title>Aeromonas and Pseudomonas from the Cagarras Archipelago, Rio de Janeiro, Brazil.</title>
        <authorList>
            <person name="Canellas A.L.B."/>
            <person name="Laport M.S."/>
        </authorList>
    </citation>
    <scope>NUCLEOTIDE SEQUENCE [LARGE SCALE GENOMIC DNA]</scope>
    <source>
        <strain evidence="3 4">CPF-4</strain>
    </source>
</reference>
<dbReference type="RefSeq" id="WP_395246612.1">
    <property type="nucleotide sequence ID" value="NZ_JBINXA010000006.1"/>
</dbReference>
<dbReference type="Pfam" id="PF14436">
    <property type="entry name" value="EndoU_bacteria"/>
    <property type="match status" value="1"/>
</dbReference>
<keyword evidence="1" id="KW-0732">Signal</keyword>
<protein>
    <submittedName>
        <fullName evidence="3">EndoU domain-containing protein</fullName>
    </submittedName>
</protein>
<evidence type="ECO:0000313" key="3">
    <source>
        <dbReference type="EMBL" id="MFH6565080.1"/>
    </source>
</evidence>
<name>A0ABW7LTQ7_9PSED</name>
<feature type="signal peptide" evidence="1">
    <location>
        <begin position="1"/>
        <end position="22"/>
    </location>
</feature>
<gene>
    <name evidence="3" type="ORF">ACHMWK_03660</name>
</gene>
<evidence type="ECO:0000313" key="4">
    <source>
        <dbReference type="Proteomes" id="UP001609821"/>
    </source>
</evidence>
<sequence length="219" mass="22894">MHTLPTIAAGLATSLLSLSAAAQIDCSALSAAVMPLPVQVSNMVIANSRVNPQINQRHIFCGEINAGGNAVGFHSQPAGHVPTQVNPPGAPAAPAAITIGAPVYIVPYGLYNPLPYRYMNSVVQIYNPATNAMVAKNGASTFFPDSCTQQAVVESIRYAYMHLSTMTNATLAFTGPSAPSINAAGYCVGENGNPFTISGYLFNDGANWWVNTAFPIASF</sequence>
<feature type="chain" id="PRO_5046677275" evidence="1">
    <location>
        <begin position="23"/>
        <end position="219"/>
    </location>
</feature>
<comment type="caution">
    <text evidence="3">The sequence shown here is derived from an EMBL/GenBank/DDBJ whole genome shotgun (WGS) entry which is preliminary data.</text>
</comment>
<evidence type="ECO:0000259" key="2">
    <source>
        <dbReference type="Pfam" id="PF14436"/>
    </source>
</evidence>